<keyword evidence="1" id="KW-0812">Transmembrane</keyword>
<keyword evidence="2" id="KW-0808">Transferase</keyword>
<organism evidence="2 3">
    <name type="scientific">Actinomadura logoneensis</name>
    <dbReference type="NCBI Taxonomy" id="2293572"/>
    <lineage>
        <taxon>Bacteria</taxon>
        <taxon>Bacillati</taxon>
        <taxon>Actinomycetota</taxon>
        <taxon>Actinomycetes</taxon>
        <taxon>Streptosporangiales</taxon>
        <taxon>Thermomonosporaceae</taxon>
        <taxon>Actinomadura</taxon>
    </lineage>
</organism>
<dbReference type="EMBL" id="QURH01000863">
    <property type="protein sequence ID" value="RFU38149.1"/>
    <property type="molecule type" value="Genomic_DNA"/>
</dbReference>
<protein>
    <submittedName>
        <fullName evidence="2">Sensor histidine kinase</fullName>
    </submittedName>
</protein>
<keyword evidence="1" id="KW-0472">Membrane</keyword>
<dbReference type="GO" id="GO:0016301">
    <property type="term" value="F:kinase activity"/>
    <property type="evidence" value="ECO:0007669"/>
    <property type="project" value="UniProtKB-KW"/>
</dbReference>
<evidence type="ECO:0000313" key="2">
    <source>
        <dbReference type="EMBL" id="RFU38149.1"/>
    </source>
</evidence>
<feature type="non-terminal residue" evidence="2">
    <location>
        <position position="113"/>
    </location>
</feature>
<evidence type="ECO:0000256" key="1">
    <source>
        <dbReference type="SAM" id="Phobius"/>
    </source>
</evidence>
<feature type="transmembrane region" description="Helical" evidence="1">
    <location>
        <begin position="29"/>
        <end position="49"/>
    </location>
</feature>
<accession>A0A372JE03</accession>
<keyword evidence="2" id="KW-0418">Kinase</keyword>
<dbReference type="Proteomes" id="UP000261811">
    <property type="component" value="Unassembled WGS sequence"/>
</dbReference>
<keyword evidence="1" id="KW-1133">Transmembrane helix</keyword>
<name>A0A372JE03_9ACTN</name>
<comment type="caution">
    <text evidence="2">The sequence shown here is derived from an EMBL/GenBank/DDBJ whole genome shotgun (WGS) entry which is preliminary data.</text>
</comment>
<reference evidence="2 3" key="1">
    <citation type="submission" date="2018-08" db="EMBL/GenBank/DDBJ databases">
        <title>Actinomadura jelena sp. nov., a novel Actinomycete isolated from soil in Chad.</title>
        <authorList>
            <person name="Shi L."/>
        </authorList>
    </citation>
    <scope>NUCLEOTIDE SEQUENCE [LARGE SCALE GENOMIC DNA]</scope>
    <source>
        <strain evidence="2 3">NEAU-G17</strain>
    </source>
</reference>
<dbReference type="AlphaFoldDB" id="A0A372JE03"/>
<evidence type="ECO:0000313" key="3">
    <source>
        <dbReference type="Proteomes" id="UP000261811"/>
    </source>
</evidence>
<proteinExistence type="predicted"/>
<sequence length="113" mass="11431">MWLVAVVVLGAGWLYGVFRAGDDLRPVVVWGGGAAALALTVTIALAAYYSGVAARAARAVRTDTGGAVALERQISEVADSTLPALLHRIGAGASADAALAELPPPADPGLRRV</sequence>
<keyword evidence="3" id="KW-1185">Reference proteome</keyword>
<gene>
    <name evidence="2" type="ORF">DZF91_29180</name>
</gene>